<dbReference type="InterPro" id="IPR007356">
    <property type="entry name" value="tRNA_m1G_MeTrfase_euk"/>
</dbReference>
<comment type="catalytic activity">
    <reaction evidence="5">
        <text>guanosine(9) in tRNA + S-adenosyl-L-methionine = N(1)-methylguanosine(9) in tRNA + S-adenosyl-L-homocysteine + H(+)</text>
        <dbReference type="Rhea" id="RHEA:43156"/>
        <dbReference type="Rhea" id="RHEA-COMP:10367"/>
        <dbReference type="Rhea" id="RHEA-COMP:10368"/>
        <dbReference type="ChEBI" id="CHEBI:15378"/>
        <dbReference type="ChEBI" id="CHEBI:57856"/>
        <dbReference type="ChEBI" id="CHEBI:59789"/>
        <dbReference type="ChEBI" id="CHEBI:73542"/>
        <dbReference type="ChEBI" id="CHEBI:74269"/>
        <dbReference type="EC" id="2.1.1.221"/>
    </reaction>
</comment>
<sequence length="228" mass="26684">MFVFKTIIKKKCGIKINLNFALYFRAKKKEKLKKKKLEQKLLDIKQLGPTRKELKMKKMALSKCNVSVVLDFSFDQLMSHKDVCKCIKQLGFCYSINRRTENPLQFHVTGFSGVSRDEMQRHLGYTNWDVNFHDESYLNIFKKEDLIYLTSDSENVITTLEERKTYIIGGLVDHNSYKGHCLKIAEEQSISHGRLPIKEHLEMKTREVLSIVHGEIMLYISFIKTVNL</sequence>
<accession>A0ABD0ZD99</accession>
<evidence type="ECO:0000256" key="4">
    <source>
        <dbReference type="ARBA" id="ARBA00022691"/>
    </source>
</evidence>
<dbReference type="Gene3D" id="3.40.1280.30">
    <property type="match status" value="1"/>
</dbReference>
<dbReference type="InterPro" id="IPR028564">
    <property type="entry name" value="MT_TRM10-typ"/>
</dbReference>
<name>A0ABD0ZD99_9HEMI</name>
<dbReference type="GO" id="GO:0052905">
    <property type="term" value="F:tRNA (guanosine(9)-N1)-methyltransferase activity"/>
    <property type="evidence" value="ECO:0007669"/>
    <property type="project" value="UniProtKB-EC"/>
</dbReference>
<comment type="caution">
    <text evidence="7">The sequence shown here is derived from an EMBL/GenBank/DDBJ whole genome shotgun (WGS) entry which is preliminary data.</text>
</comment>
<keyword evidence="2" id="KW-0489">Methyltransferase</keyword>
<organism evidence="7 8">
    <name type="scientific">Ranatra chinensis</name>
    <dbReference type="NCBI Taxonomy" id="642074"/>
    <lineage>
        <taxon>Eukaryota</taxon>
        <taxon>Metazoa</taxon>
        <taxon>Ecdysozoa</taxon>
        <taxon>Arthropoda</taxon>
        <taxon>Hexapoda</taxon>
        <taxon>Insecta</taxon>
        <taxon>Pterygota</taxon>
        <taxon>Neoptera</taxon>
        <taxon>Paraneoptera</taxon>
        <taxon>Hemiptera</taxon>
        <taxon>Heteroptera</taxon>
        <taxon>Panheteroptera</taxon>
        <taxon>Nepomorpha</taxon>
        <taxon>Nepidae</taxon>
        <taxon>Ranatrinae</taxon>
        <taxon>Ranatra</taxon>
    </lineage>
</organism>
<dbReference type="GO" id="GO:0032259">
    <property type="term" value="P:methylation"/>
    <property type="evidence" value="ECO:0007669"/>
    <property type="project" value="UniProtKB-KW"/>
</dbReference>
<dbReference type="PROSITE" id="PS51675">
    <property type="entry name" value="SAM_MT_TRM10"/>
    <property type="match status" value="1"/>
</dbReference>
<feature type="domain" description="SAM-dependent MTase TRM10-type" evidence="6">
    <location>
        <begin position="50"/>
        <end position="228"/>
    </location>
</feature>
<dbReference type="PANTHER" id="PTHR13563:SF13">
    <property type="entry name" value="TRNA METHYLTRANSFERASE 10 HOMOLOG A"/>
    <property type="match status" value="1"/>
</dbReference>
<evidence type="ECO:0000313" key="8">
    <source>
        <dbReference type="Proteomes" id="UP001558652"/>
    </source>
</evidence>
<dbReference type="EMBL" id="JBFDAA010000004">
    <property type="protein sequence ID" value="KAL1138059.1"/>
    <property type="molecule type" value="Genomic_DNA"/>
</dbReference>
<keyword evidence="4" id="KW-0949">S-adenosyl-L-methionine</keyword>
<dbReference type="EC" id="2.1.1.221" evidence="1"/>
<keyword evidence="8" id="KW-1185">Reference proteome</keyword>
<protein>
    <recommendedName>
        <fullName evidence="1">tRNA (guanine(9)-N(1))-methyltransferase</fullName>
        <ecNumber evidence="1">2.1.1.221</ecNumber>
    </recommendedName>
</protein>
<evidence type="ECO:0000256" key="1">
    <source>
        <dbReference type="ARBA" id="ARBA00012797"/>
    </source>
</evidence>
<proteinExistence type="predicted"/>
<evidence type="ECO:0000256" key="5">
    <source>
        <dbReference type="ARBA" id="ARBA00048434"/>
    </source>
</evidence>
<dbReference type="Proteomes" id="UP001558652">
    <property type="component" value="Unassembled WGS sequence"/>
</dbReference>
<evidence type="ECO:0000256" key="3">
    <source>
        <dbReference type="ARBA" id="ARBA00022679"/>
    </source>
</evidence>
<evidence type="ECO:0000256" key="2">
    <source>
        <dbReference type="ARBA" id="ARBA00022603"/>
    </source>
</evidence>
<dbReference type="AlphaFoldDB" id="A0ABD0ZD99"/>
<gene>
    <name evidence="7" type="ORF">AAG570_009754</name>
</gene>
<keyword evidence="3" id="KW-0808">Transferase</keyword>
<reference evidence="7 8" key="1">
    <citation type="submission" date="2024-07" db="EMBL/GenBank/DDBJ databases">
        <title>Chromosome-level genome assembly of the water stick insect Ranatra chinensis (Heteroptera: Nepidae).</title>
        <authorList>
            <person name="Liu X."/>
        </authorList>
    </citation>
    <scope>NUCLEOTIDE SEQUENCE [LARGE SCALE GENOMIC DNA]</scope>
    <source>
        <strain evidence="7">Cailab_2021Rc</strain>
        <tissue evidence="7">Muscle</tissue>
    </source>
</reference>
<evidence type="ECO:0000313" key="7">
    <source>
        <dbReference type="EMBL" id="KAL1138059.1"/>
    </source>
</evidence>
<dbReference type="InterPro" id="IPR038459">
    <property type="entry name" value="MT_TRM10-typ_sf"/>
</dbReference>
<evidence type="ECO:0000259" key="6">
    <source>
        <dbReference type="PROSITE" id="PS51675"/>
    </source>
</evidence>
<dbReference type="PANTHER" id="PTHR13563">
    <property type="entry name" value="TRNA (GUANINE-9-) METHYLTRANSFERASE"/>
    <property type="match status" value="1"/>
</dbReference>